<evidence type="ECO:0000313" key="5">
    <source>
        <dbReference type="EMBL" id="ROR41064.1"/>
    </source>
</evidence>
<evidence type="ECO:0000259" key="2">
    <source>
        <dbReference type="PROSITE" id="PS51459"/>
    </source>
</evidence>
<dbReference type="NCBIfam" id="TIGR01550">
    <property type="entry name" value="DOC_P1"/>
    <property type="match status" value="1"/>
</dbReference>
<dbReference type="GO" id="GO:0016301">
    <property type="term" value="F:kinase activity"/>
    <property type="evidence" value="ECO:0007669"/>
    <property type="project" value="InterPro"/>
</dbReference>
<dbReference type="Pfam" id="PF13310">
    <property type="entry name" value="Virulence_RhuM"/>
    <property type="match status" value="1"/>
</dbReference>
<evidence type="ECO:0000259" key="3">
    <source>
        <dbReference type="PROSITE" id="PS51750"/>
    </source>
</evidence>
<evidence type="ECO:0000313" key="7">
    <source>
        <dbReference type="Proteomes" id="UP000298805"/>
    </source>
</evidence>
<dbReference type="InterPro" id="IPR003497">
    <property type="entry name" value="BRO_N_domain"/>
</dbReference>
<dbReference type="SUPFAM" id="SSF140931">
    <property type="entry name" value="Fic-like"/>
    <property type="match status" value="1"/>
</dbReference>
<dbReference type="Pfam" id="PF02661">
    <property type="entry name" value="Fic"/>
    <property type="match status" value="1"/>
</dbReference>
<dbReference type="RefSeq" id="WP_123351962.1">
    <property type="nucleotide sequence ID" value="NZ_CP027432.2"/>
</dbReference>
<dbReference type="Gene3D" id="1.20.120.1870">
    <property type="entry name" value="Fic/DOC protein, Fido domain"/>
    <property type="match status" value="1"/>
</dbReference>
<evidence type="ECO:0000313" key="4">
    <source>
        <dbReference type="EMBL" id="QCI28222.1"/>
    </source>
</evidence>
<reference evidence="7" key="1">
    <citation type="submission" date="2018-03" db="EMBL/GenBank/DDBJ databases">
        <title>A comparative analysis of the Nautiliaceae.</title>
        <authorList>
            <person name="Grosche A."/>
            <person name="Smedile F."/>
            <person name="Vetriani C."/>
        </authorList>
    </citation>
    <scope>NUCLEOTIDE SEQUENCE [LARGE SCALE GENOMIC DNA]</scope>
    <source>
        <strain evidence="7">TB6</strain>
    </source>
</reference>
<sequence length="323" mass="37813">MKDIVKFIDGEIEIETKVENETVWITQKQMCELFGTAKSTISEHLKNIFESGELNRESTVRKFRTVKMEGNRKVSRNIEYYNLDVIISVGYRVNSKKATKFRQWATKILKDYILKGYALNQKRLEQNFNEFKQEIELLQKAIKQNLNEIEAKGFLDIITKYAKSWILLNQFDENRLEIPKGKEAKFILDYYEAVREIEKLKNELINKKEATELFGQERENSFKGIIRNIYQTFGSVDLLPTIEEKAANLFYYIVKDHPFVDGNKRIGAFMFVFFLSKNNYLYDENGELKINSNALVSLALLIAHSNPNEKDLIIKLIMNLIGE</sequence>
<dbReference type="InterPro" id="IPR003812">
    <property type="entry name" value="Fido"/>
</dbReference>
<dbReference type="PROSITE" id="PS51459">
    <property type="entry name" value="FIDO"/>
    <property type="match status" value="1"/>
</dbReference>
<dbReference type="PANTHER" id="PTHR35810">
    <property type="entry name" value="CYTOPLASMIC PROTEIN-RELATED"/>
    <property type="match status" value="1"/>
</dbReference>
<dbReference type="InterPro" id="IPR011204">
    <property type="entry name" value="Virulence_RhuM-like"/>
</dbReference>
<dbReference type="EMBL" id="RJVK01000001">
    <property type="protein sequence ID" value="ROR41064.1"/>
    <property type="molecule type" value="Genomic_DNA"/>
</dbReference>
<dbReference type="InterPro" id="IPR006440">
    <property type="entry name" value="Doc"/>
</dbReference>
<name>A0AAJ4REE6_9BACT</name>
<dbReference type="InterPro" id="IPR053737">
    <property type="entry name" value="Type_II_TA_Toxin"/>
</dbReference>
<gene>
    <name evidence="4" type="ORF">C6V80_04405</name>
    <name evidence="5" type="ORF">EDC58_0548</name>
</gene>
<dbReference type="InterPro" id="IPR036597">
    <property type="entry name" value="Fido-like_dom_sf"/>
</dbReference>
<dbReference type="Proteomes" id="UP000298805">
    <property type="component" value="Chromosome"/>
</dbReference>
<proteinExistence type="predicted"/>
<feature type="domain" description="Bro-N" evidence="3">
    <location>
        <begin position="1"/>
        <end position="116"/>
    </location>
</feature>
<reference evidence="5 6" key="2">
    <citation type="submission" date="2018-11" db="EMBL/GenBank/DDBJ databases">
        <title>Genomic Encyclopedia of Type Strains, Phase IV (KMG-IV): sequencing the most valuable type-strain genomes for metagenomic binning, comparative biology and taxonomic classification.</title>
        <authorList>
            <person name="Goeker M."/>
        </authorList>
    </citation>
    <scope>NUCLEOTIDE SEQUENCE [LARGE SCALE GENOMIC DNA]</scope>
    <source>
        <strain evidence="5 6">DSM 27783</strain>
    </source>
</reference>
<dbReference type="PROSITE" id="PS51750">
    <property type="entry name" value="BRO_N"/>
    <property type="match status" value="1"/>
</dbReference>
<evidence type="ECO:0000313" key="6">
    <source>
        <dbReference type="Proteomes" id="UP000272781"/>
    </source>
</evidence>
<feature type="domain" description="Fido" evidence="2">
    <location>
        <begin position="182"/>
        <end position="319"/>
    </location>
</feature>
<dbReference type="PANTHER" id="PTHR35810:SF1">
    <property type="entry name" value="CYTOPLASMIC PROTEIN"/>
    <property type="match status" value="1"/>
</dbReference>
<reference evidence="4" key="3">
    <citation type="submission" date="2019-06" db="EMBL/GenBank/DDBJ databases">
        <title>A comparative analysis of the Nautiliaceae.</title>
        <authorList>
            <person name="Grosche A."/>
            <person name="Smedile F."/>
            <person name="Vetriani C."/>
        </authorList>
    </citation>
    <scope>NUCLEOTIDE SEQUENCE</scope>
    <source>
        <strain evidence="4">TB6</strain>
    </source>
</reference>
<feature type="coiled-coil region" evidence="1">
    <location>
        <begin position="114"/>
        <end position="152"/>
    </location>
</feature>
<organism evidence="5 6">
    <name type="scientific">Caminibacter pacificus</name>
    <dbReference type="NCBI Taxonomy" id="1424653"/>
    <lineage>
        <taxon>Bacteria</taxon>
        <taxon>Pseudomonadati</taxon>
        <taxon>Campylobacterota</taxon>
        <taxon>Epsilonproteobacteria</taxon>
        <taxon>Nautiliales</taxon>
        <taxon>Nautiliaceae</taxon>
        <taxon>Caminibacter</taxon>
    </lineage>
</organism>
<dbReference type="AlphaFoldDB" id="A0AAJ4REE6"/>
<dbReference type="Proteomes" id="UP000272781">
    <property type="component" value="Unassembled WGS sequence"/>
</dbReference>
<protein>
    <submittedName>
        <fullName evidence="5">Death-on-curing family protein</fullName>
    </submittedName>
    <submittedName>
        <fullName evidence="4">Type II toxin-antitoxin system death-on-curing family toxin</fullName>
    </submittedName>
</protein>
<dbReference type="EMBL" id="CP027432">
    <property type="protein sequence ID" value="QCI28222.1"/>
    <property type="molecule type" value="Genomic_DNA"/>
</dbReference>
<keyword evidence="7" id="KW-1185">Reference proteome</keyword>
<keyword evidence="1" id="KW-0175">Coiled coil</keyword>
<accession>A0AAJ4REE6</accession>
<evidence type="ECO:0000256" key="1">
    <source>
        <dbReference type="SAM" id="Coils"/>
    </source>
</evidence>